<dbReference type="AlphaFoldDB" id="A0A9Q0LH16"/>
<evidence type="ECO:0000313" key="8">
    <source>
        <dbReference type="Proteomes" id="UP001149090"/>
    </source>
</evidence>
<evidence type="ECO:0000256" key="1">
    <source>
        <dbReference type="ARBA" id="ARBA00022723"/>
    </source>
</evidence>
<keyword evidence="1 5" id="KW-0479">Metal-binding</keyword>
<evidence type="ECO:0000259" key="6">
    <source>
        <dbReference type="PROSITE" id="PS50023"/>
    </source>
</evidence>
<accession>A0A9Q0LH16</accession>
<dbReference type="SUPFAM" id="SSF57716">
    <property type="entry name" value="Glucocorticoid receptor-like (DNA-binding domain)"/>
    <property type="match status" value="2"/>
</dbReference>
<feature type="domain" description="LIM zinc-binding" evidence="6">
    <location>
        <begin position="82"/>
        <end position="141"/>
    </location>
</feature>
<proteinExistence type="predicted"/>
<reference evidence="7" key="1">
    <citation type="submission" date="2022-10" db="EMBL/GenBank/DDBJ databases">
        <title>Novel sulphate-reducing endosymbionts in the free-living metamonad Anaeramoeba.</title>
        <authorList>
            <person name="Jerlstrom-Hultqvist J."/>
            <person name="Cepicka I."/>
            <person name="Gallot-Lavallee L."/>
            <person name="Salas-Leiva D."/>
            <person name="Curtis B.A."/>
            <person name="Zahonova K."/>
            <person name="Pipaliya S."/>
            <person name="Dacks J."/>
            <person name="Roger A.J."/>
        </authorList>
    </citation>
    <scope>NUCLEOTIDE SEQUENCE</scope>
    <source>
        <strain evidence="7">BMAN</strain>
    </source>
</reference>
<dbReference type="Proteomes" id="UP001149090">
    <property type="component" value="Unassembled WGS sequence"/>
</dbReference>
<keyword evidence="8" id="KW-1185">Reference proteome</keyword>
<dbReference type="Pfam" id="PF00412">
    <property type="entry name" value="LIM"/>
    <property type="match status" value="3"/>
</dbReference>
<gene>
    <name evidence="7" type="ORF">M0811_10559</name>
</gene>
<evidence type="ECO:0000313" key="7">
    <source>
        <dbReference type="EMBL" id="KAJ5071075.1"/>
    </source>
</evidence>
<dbReference type="EMBL" id="JAPDFW010000091">
    <property type="protein sequence ID" value="KAJ5071075.1"/>
    <property type="molecule type" value="Genomic_DNA"/>
</dbReference>
<dbReference type="OrthoDB" id="1112565at2759"/>
<dbReference type="OMA" id="VACANGK"/>
<evidence type="ECO:0000256" key="4">
    <source>
        <dbReference type="ARBA" id="ARBA00023038"/>
    </source>
</evidence>
<feature type="domain" description="LIM zinc-binding" evidence="6">
    <location>
        <begin position="3"/>
        <end position="63"/>
    </location>
</feature>
<dbReference type="PANTHER" id="PTHR24205:SF16">
    <property type="entry name" value="GH01042P-RELATED"/>
    <property type="match status" value="1"/>
</dbReference>
<keyword evidence="2" id="KW-0677">Repeat</keyword>
<dbReference type="CDD" id="cd08368">
    <property type="entry name" value="LIM"/>
    <property type="match status" value="2"/>
</dbReference>
<dbReference type="SMART" id="SM00132">
    <property type="entry name" value="LIM"/>
    <property type="match status" value="3"/>
</dbReference>
<dbReference type="FunFam" id="2.10.110.10:FF:000001">
    <property type="entry name" value="Cysteine and glycine-rich protein 1"/>
    <property type="match status" value="1"/>
</dbReference>
<comment type="caution">
    <text evidence="7">The sequence shown here is derived from an EMBL/GenBank/DDBJ whole genome shotgun (WGS) entry which is preliminary data.</text>
</comment>
<name>A0A9Q0LH16_ANAIG</name>
<dbReference type="GO" id="GO:0046872">
    <property type="term" value="F:metal ion binding"/>
    <property type="evidence" value="ECO:0007669"/>
    <property type="project" value="UniProtKB-KW"/>
</dbReference>
<dbReference type="PANTHER" id="PTHR24205">
    <property type="entry name" value="FOUR AND A HALF LIM DOMAINS PROTEIN"/>
    <property type="match status" value="1"/>
</dbReference>
<dbReference type="PROSITE" id="PS00478">
    <property type="entry name" value="LIM_DOMAIN_1"/>
    <property type="match status" value="3"/>
</dbReference>
<evidence type="ECO:0000256" key="3">
    <source>
        <dbReference type="ARBA" id="ARBA00022833"/>
    </source>
</evidence>
<evidence type="ECO:0000256" key="2">
    <source>
        <dbReference type="ARBA" id="ARBA00022737"/>
    </source>
</evidence>
<dbReference type="Gene3D" id="2.10.110.10">
    <property type="entry name" value="Cysteine Rich Protein"/>
    <property type="match status" value="3"/>
</dbReference>
<dbReference type="InterPro" id="IPR001781">
    <property type="entry name" value="Znf_LIM"/>
</dbReference>
<keyword evidence="4 5" id="KW-0440">LIM domain</keyword>
<feature type="domain" description="LIM zinc-binding" evidence="6">
    <location>
        <begin position="151"/>
        <end position="205"/>
    </location>
</feature>
<organism evidence="7 8">
    <name type="scientific">Anaeramoeba ignava</name>
    <name type="common">Anaerobic marine amoeba</name>
    <dbReference type="NCBI Taxonomy" id="1746090"/>
    <lineage>
        <taxon>Eukaryota</taxon>
        <taxon>Metamonada</taxon>
        <taxon>Anaeramoebidae</taxon>
        <taxon>Anaeramoeba</taxon>
    </lineage>
</organism>
<sequence>MANTCPGCHRKVYHNEEIVFHNEHWHRTCFKCTSCKARLRPGKFLEHQGQAYCEPCHNSLFGQKGYGKSFTPRSSTAVKPSHTCKACNKEITEKEIRVGTFYYHPECFVCKSCGEQLPKNNYITSGSDNYCTRCAPLESLSIDPKIIRSLPQCSKCGESIDEEVLLFVNYKYYHSSCFTCEKCSKELYSVDFTLKGGKFYCANCI</sequence>
<keyword evidence="3 5" id="KW-0862">Zinc</keyword>
<dbReference type="PROSITE" id="PS50023">
    <property type="entry name" value="LIM_DOMAIN_2"/>
    <property type="match status" value="3"/>
</dbReference>
<evidence type="ECO:0000256" key="5">
    <source>
        <dbReference type="PROSITE-ProRule" id="PRU00125"/>
    </source>
</evidence>
<protein>
    <submittedName>
        <fullName evidence="7">Lim domain family</fullName>
    </submittedName>
</protein>